<evidence type="ECO:0000256" key="5">
    <source>
        <dbReference type="ARBA" id="ARBA00022823"/>
    </source>
</evidence>
<feature type="domain" description="Lipoyl-binding" evidence="13">
    <location>
        <begin position="20"/>
        <end position="95"/>
    </location>
</feature>
<keyword evidence="10 11" id="KW-0676">Redox-active center</keyword>
<dbReference type="Proteomes" id="UP000321891">
    <property type="component" value="Unassembled WGS sequence"/>
</dbReference>
<feature type="region of interest" description="Disordered" evidence="12">
    <location>
        <begin position="105"/>
        <end position="129"/>
    </location>
</feature>
<reference evidence="14 16" key="1">
    <citation type="submission" date="2012-11" db="EMBL/GenBank/DDBJ databases">
        <title>Whole genome sequence of Acetobacter cibinongensis 4H-1.</title>
        <authorList>
            <person name="Azuma Y."/>
            <person name="Higashiura N."/>
            <person name="Hirakawa H."/>
            <person name="Matsushita K."/>
        </authorList>
    </citation>
    <scope>NUCLEOTIDE SEQUENCE [LARGE SCALE GENOMIC DNA]</scope>
    <source>
        <strain evidence="14 16">4H-1</strain>
    </source>
</reference>
<comment type="similarity">
    <text evidence="2 11">Belongs to the class-I pyridine nucleotide-disulfide oxidoreductase family.</text>
</comment>
<dbReference type="Gene3D" id="3.30.390.30">
    <property type="match status" value="1"/>
</dbReference>
<comment type="catalytic activity">
    <reaction evidence="11">
        <text>N(6)-[(R)-dihydrolipoyl]-L-lysyl-[protein] + NAD(+) = N(6)-[(R)-lipoyl]-L-lysyl-[protein] + NADH + H(+)</text>
        <dbReference type="Rhea" id="RHEA:15045"/>
        <dbReference type="Rhea" id="RHEA-COMP:10474"/>
        <dbReference type="Rhea" id="RHEA-COMP:10475"/>
        <dbReference type="ChEBI" id="CHEBI:15378"/>
        <dbReference type="ChEBI" id="CHEBI:57540"/>
        <dbReference type="ChEBI" id="CHEBI:57945"/>
        <dbReference type="ChEBI" id="CHEBI:83099"/>
        <dbReference type="ChEBI" id="CHEBI:83100"/>
        <dbReference type="EC" id="1.8.1.4"/>
    </reaction>
</comment>
<name>A0A0D6N2I9_9PROT</name>
<organism evidence="14 16">
    <name type="scientific">Acetobacter cibinongensis</name>
    <dbReference type="NCBI Taxonomy" id="146475"/>
    <lineage>
        <taxon>Bacteria</taxon>
        <taxon>Pseudomonadati</taxon>
        <taxon>Pseudomonadota</taxon>
        <taxon>Alphaproteobacteria</taxon>
        <taxon>Acetobacterales</taxon>
        <taxon>Acetobacteraceae</taxon>
        <taxon>Acetobacter</taxon>
    </lineage>
</organism>
<dbReference type="InterPro" id="IPR012999">
    <property type="entry name" value="Pyr_OxRdtase_I_AS"/>
</dbReference>
<evidence type="ECO:0000256" key="8">
    <source>
        <dbReference type="ARBA" id="ARBA00023027"/>
    </source>
</evidence>
<evidence type="ECO:0000256" key="4">
    <source>
        <dbReference type="ARBA" id="ARBA00022630"/>
    </source>
</evidence>
<dbReference type="Pfam" id="PF02852">
    <property type="entry name" value="Pyr_redox_dim"/>
    <property type="match status" value="1"/>
</dbReference>
<dbReference type="InterPro" id="IPR011053">
    <property type="entry name" value="Single_hybrid_motif"/>
</dbReference>
<comment type="miscellaneous">
    <text evidence="11">The active site is a redox-active disulfide bond.</text>
</comment>
<accession>A0A6N3SMH8</accession>
<evidence type="ECO:0000313" key="16">
    <source>
        <dbReference type="Proteomes" id="UP000032671"/>
    </source>
</evidence>
<dbReference type="PRINTS" id="PR00411">
    <property type="entry name" value="PNDRDTASEI"/>
</dbReference>
<proteinExistence type="inferred from homology"/>
<dbReference type="InterPro" id="IPR006258">
    <property type="entry name" value="Lipoamide_DH"/>
</dbReference>
<feature type="compositionally biased region" description="Low complexity" evidence="12">
    <location>
        <begin position="105"/>
        <end position="128"/>
    </location>
</feature>
<keyword evidence="17" id="KW-1185">Reference proteome</keyword>
<dbReference type="InterPro" id="IPR036188">
    <property type="entry name" value="FAD/NAD-bd_sf"/>
</dbReference>
<dbReference type="Proteomes" id="UP000032671">
    <property type="component" value="Unassembled WGS sequence"/>
</dbReference>
<dbReference type="GO" id="GO:0045333">
    <property type="term" value="P:cellular respiration"/>
    <property type="evidence" value="ECO:0007669"/>
    <property type="project" value="UniProtKB-ARBA"/>
</dbReference>
<protein>
    <recommendedName>
        <fullName evidence="3 11">Dihydrolipoyl dehydrogenase</fullName>
        <ecNumber evidence="3 11">1.8.1.4</ecNumber>
    </recommendedName>
</protein>
<evidence type="ECO:0000256" key="10">
    <source>
        <dbReference type="ARBA" id="ARBA00023284"/>
    </source>
</evidence>
<evidence type="ECO:0000313" key="17">
    <source>
        <dbReference type="Proteomes" id="UP000321891"/>
    </source>
</evidence>
<comment type="cofactor">
    <cofactor evidence="1">
        <name>(R)-lipoate</name>
        <dbReference type="ChEBI" id="CHEBI:83088"/>
    </cofactor>
</comment>
<dbReference type="SUPFAM" id="SSF55424">
    <property type="entry name" value="FAD/NAD-linked reductases, dimerisation (C-terminal) domain"/>
    <property type="match status" value="1"/>
</dbReference>
<dbReference type="InterPro" id="IPR050151">
    <property type="entry name" value="Class-I_Pyr_Nuc-Dis_Oxidored"/>
</dbReference>
<dbReference type="InterPro" id="IPR004099">
    <property type="entry name" value="Pyr_nucl-diS_OxRdtase_dimer"/>
</dbReference>
<dbReference type="STRING" id="1231339.Abci_010_097"/>
<sequence length="593" mass="61550">MAPPVFSYLTLNASETRFMPIEIKVPSLGESVTTATVGKWLKQPGDAVKADEPLVELETDKVSVEVPSPADGRLESHAVAEGDEVDVGAVLALLEKGAAGNAAAAKPAPAKTDAKPAAPQAKAAPAAETPKETDYDVIVIGSGPGGYVGAIRAAQLGFKVACVEKRATLGGTCLNVGCIPSKALLQSSENYHAAGHDFAAHGVVIDSVKLDLAKMQARKADIVEANTKGVEYLFKKNGITWLKGHGKVEGTGRITVDGKAVTAKHIIIASGSDSANLPGIEIDEKVIVTSTGALELSSVPKRLVVIGGGVIGLELGSVWGRLGAEVTVVEFLDRLVPGTDKEVATQFQKLLVKQGFKMKLGHKVTKAEKTKTGVTLTVEPSAGGQAETLEADIVLVAVGRTAASKNMGLEEAGIELDKRGRIVTDAHFATNVPGIYAIGDVIAGPMLAHKAEEEGVALAEILAGQAGHVNYDAIPGVIYTWPEVASVGLTEEQLKEKGTEYKTGKFPFMANGRARALGMTDGFVKVLACKKTDRVLGVHIIGPAAGELIAEATMAIEFGASAEDIGRVCHAHPTLSEAVKEAALGADGRSLNI</sequence>
<dbReference type="GO" id="GO:1990234">
    <property type="term" value="C:transferase complex"/>
    <property type="evidence" value="ECO:0007669"/>
    <property type="project" value="UniProtKB-ARBA"/>
</dbReference>
<evidence type="ECO:0000256" key="1">
    <source>
        <dbReference type="ARBA" id="ARBA00001938"/>
    </source>
</evidence>
<dbReference type="Gene3D" id="3.50.50.60">
    <property type="entry name" value="FAD/NAD(P)-binding domain"/>
    <property type="match status" value="2"/>
</dbReference>
<dbReference type="PRINTS" id="PR00368">
    <property type="entry name" value="FADPNR"/>
</dbReference>
<comment type="caution">
    <text evidence="14">The sequence shown here is derived from an EMBL/GenBank/DDBJ whole genome shotgun (WGS) entry which is preliminary data.</text>
</comment>
<dbReference type="CDD" id="cd06849">
    <property type="entry name" value="lipoyl_domain"/>
    <property type="match status" value="1"/>
</dbReference>
<keyword evidence="6 11" id="KW-0274">FAD</keyword>
<keyword evidence="8 11" id="KW-0520">NAD</keyword>
<dbReference type="EMBL" id="BJVU01000002">
    <property type="protein sequence ID" value="GEL58272.1"/>
    <property type="molecule type" value="Genomic_DNA"/>
</dbReference>
<reference evidence="15 17" key="2">
    <citation type="submission" date="2019-07" db="EMBL/GenBank/DDBJ databases">
        <title>Whole genome shotgun sequence of Acetobacter cibinongensis NBRC 16605.</title>
        <authorList>
            <person name="Hosoyama A."/>
            <person name="Uohara A."/>
            <person name="Ohji S."/>
            <person name="Ichikawa N."/>
        </authorList>
    </citation>
    <scope>NUCLEOTIDE SEQUENCE [LARGE SCALE GENOMIC DNA]</scope>
    <source>
        <strain evidence="15 17">NBRC 16605</strain>
    </source>
</reference>
<dbReference type="SUPFAM" id="SSF51230">
    <property type="entry name" value="Single hybrid motif"/>
    <property type="match status" value="1"/>
</dbReference>
<keyword evidence="5" id="KW-0450">Lipoyl</keyword>
<evidence type="ECO:0000313" key="14">
    <source>
        <dbReference type="EMBL" id="GAN60232.1"/>
    </source>
</evidence>
<accession>A0A0D6N2I9</accession>
<dbReference type="GO" id="GO:0004148">
    <property type="term" value="F:dihydrolipoyl dehydrogenase (NADH) activity"/>
    <property type="evidence" value="ECO:0007669"/>
    <property type="project" value="UniProtKB-EC"/>
</dbReference>
<evidence type="ECO:0000256" key="9">
    <source>
        <dbReference type="ARBA" id="ARBA00023157"/>
    </source>
</evidence>
<evidence type="ECO:0000256" key="7">
    <source>
        <dbReference type="ARBA" id="ARBA00023002"/>
    </source>
</evidence>
<keyword evidence="9" id="KW-1015">Disulfide bond</keyword>
<dbReference type="GO" id="GO:0050660">
    <property type="term" value="F:flavin adenine dinucleotide binding"/>
    <property type="evidence" value="ECO:0007669"/>
    <property type="project" value="InterPro"/>
</dbReference>
<dbReference type="SUPFAM" id="SSF51905">
    <property type="entry name" value="FAD/NAD(P)-binding domain"/>
    <property type="match status" value="1"/>
</dbReference>
<dbReference type="FunFam" id="3.50.50.60:FF:000025">
    <property type="entry name" value="Dihydrolipoyl dehydrogenase"/>
    <property type="match status" value="1"/>
</dbReference>
<evidence type="ECO:0000256" key="6">
    <source>
        <dbReference type="ARBA" id="ARBA00022827"/>
    </source>
</evidence>
<dbReference type="EMBL" id="BAMV01000010">
    <property type="protein sequence ID" value="GAN60232.1"/>
    <property type="molecule type" value="Genomic_DNA"/>
</dbReference>
<evidence type="ECO:0000256" key="3">
    <source>
        <dbReference type="ARBA" id="ARBA00012608"/>
    </source>
</evidence>
<evidence type="ECO:0000313" key="15">
    <source>
        <dbReference type="EMBL" id="GEL58272.1"/>
    </source>
</evidence>
<dbReference type="NCBIfam" id="TIGR01350">
    <property type="entry name" value="lipoamide_DH"/>
    <property type="match status" value="1"/>
</dbReference>
<gene>
    <name evidence="15" type="primary">lpdA</name>
    <name evidence="14" type="ORF">Abci_010_097</name>
    <name evidence="15" type="ORF">ACI01nite_08740</name>
</gene>
<dbReference type="FunFam" id="3.30.390.30:FF:000001">
    <property type="entry name" value="Dihydrolipoyl dehydrogenase"/>
    <property type="match status" value="1"/>
</dbReference>
<keyword evidence="4 11" id="KW-0285">Flavoprotein</keyword>
<evidence type="ECO:0000256" key="11">
    <source>
        <dbReference type="RuleBase" id="RU003692"/>
    </source>
</evidence>
<dbReference type="PROSITE" id="PS00076">
    <property type="entry name" value="PYRIDINE_REDOX_1"/>
    <property type="match status" value="1"/>
</dbReference>
<dbReference type="PROSITE" id="PS00189">
    <property type="entry name" value="LIPOYL"/>
    <property type="match status" value="1"/>
</dbReference>
<dbReference type="PANTHER" id="PTHR22912:SF151">
    <property type="entry name" value="DIHYDROLIPOYL DEHYDROGENASE, MITOCHONDRIAL"/>
    <property type="match status" value="1"/>
</dbReference>
<dbReference type="InterPro" id="IPR016156">
    <property type="entry name" value="FAD/NAD-linked_Rdtase_dimer_sf"/>
</dbReference>
<dbReference type="InterPro" id="IPR000089">
    <property type="entry name" value="Biotin_lipoyl"/>
</dbReference>
<dbReference type="PANTHER" id="PTHR22912">
    <property type="entry name" value="DISULFIDE OXIDOREDUCTASE"/>
    <property type="match status" value="1"/>
</dbReference>
<dbReference type="AlphaFoldDB" id="A0A0D6N2I9"/>
<keyword evidence="7 11" id="KW-0560">Oxidoreductase</keyword>
<dbReference type="GO" id="GO:0005737">
    <property type="term" value="C:cytoplasm"/>
    <property type="evidence" value="ECO:0007669"/>
    <property type="project" value="UniProtKB-ARBA"/>
</dbReference>
<dbReference type="Pfam" id="PF07992">
    <property type="entry name" value="Pyr_redox_2"/>
    <property type="match status" value="1"/>
</dbReference>
<dbReference type="PROSITE" id="PS50968">
    <property type="entry name" value="BIOTINYL_LIPOYL"/>
    <property type="match status" value="1"/>
</dbReference>
<dbReference type="EC" id="1.8.1.4" evidence="3 11"/>
<dbReference type="Gene3D" id="2.40.50.100">
    <property type="match status" value="1"/>
</dbReference>
<evidence type="ECO:0000256" key="12">
    <source>
        <dbReference type="SAM" id="MobiDB-lite"/>
    </source>
</evidence>
<dbReference type="InterPro" id="IPR003016">
    <property type="entry name" value="2-oxoA_DH_lipoyl-BS"/>
</dbReference>
<comment type="cofactor">
    <cofactor evidence="11">
        <name>FAD</name>
        <dbReference type="ChEBI" id="CHEBI:57692"/>
    </cofactor>
    <text evidence="11">Binds 1 FAD per subunit.</text>
</comment>
<evidence type="ECO:0000256" key="2">
    <source>
        <dbReference type="ARBA" id="ARBA00007532"/>
    </source>
</evidence>
<evidence type="ECO:0000259" key="13">
    <source>
        <dbReference type="PROSITE" id="PS50968"/>
    </source>
</evidence>
<dbReference type="GO" id="GO:0006103">
    <property type="term" value="P:2-oxoglutarate metabolic process"/>
    <property type="evidence" value="ECO:0007669"/>
    <property type="project" value="TreeGrafter"/>
</dbReference>
<dbReference type="Pfam" id="PF00364">
    <property type="entry name" value="Biotin_lipoyl"/>
    <property type="match status" value="1"/>
</dbReference>
<dbReference type="InterPro" id="IPR023753">
    <property type="entry name" value="FAD/NAD-binding_dom"/>
</dbReference>